<reference evidence="2 3" key="1">
    <citation type="submission" date="2019-06" db="EMBL/GenBank/DDBJ databases">
        <title>Metagenome assembled Genome of Spiribacter salinus SL48-SHIP from the microbial mat of Salt Lake 48 (Novosibirsk region, Russia).</title>
        <authorList>
            <person name="Shipova A."/>
            <person name="Rozanov A.S."/>
            <person name="Bryanskaya A.V."/>
            <person name="Peltek S.E."/>
        </authorList>
    </citation>
    <scope>NUCLEOTIDE SEQUENCE [LARGE SCALE GENOMIC DNA]</scope>
    <source>
        <strain evidence="2">SL48-SHIP-2</strain>
    </source>
</reference>
<name>A0A540VVP6_9GAMM</name>
<proteinExistence type="predicted"/>
<dbReference type="InterPro" id="IPR021308">
    <property type="entry name" value="GfcB"/>
</dbReference>
<organism evidence="2 3">
    <name type="scientific">Spiribacter salinus</name>
    <dbReference type="NCBI Taxonomy" id="1335746"/>
    <lineage>
        <taxon>Bacteria</taxon>
        <taxon>Pseudomonadati</taxon>
        <taxon>Pseudomonadota</taxon>
        <taxon>Gammaproteobacteria</taxon>
        <taxon>Chromatiales</taxon>
        <taxon>Ectothiorhodospiraceae</taxon>
        <taxon>Spiribacter</taxon>
    </lineage>
</organism>
<evidence type="ECO:0000313" key="2">
    <source>
        <dbReference type="EMBL" id="TQF00842.1"/>
    </source>
</evidence>
<sequence length="228" mass="25116">MIRPLSMLVAAVCLLFTLASCGNQPGRGLVLKSITSGAFKKDPEVKSAGMPSQEELEANVSQALANSEKRLAIVVVEKRNSFSFMTEISQNASVRTWASPDRRTLSTASGLIVATRGLGFDLMSANLQGSRALVTARKAGSAQRAMNYLDGENQMQQFRFSCRIARGKTQKIAIGEIRADTITMTETCRSSKVSFENTYLVDGRGRIVQSRQWLGVENGYIFWQKLRH</sequence>
<dbReference type="Proteomes" id="UP000315400">
    <property type="component" value="Unassembled WGS sequence"/>
</dbReference>
<protein>
    <submittedName>
        <fullName evidence="2">YjbF family lipoprotein</fullName>
    </submittedName>
</protein>
<dbReference type="Gene3D" id="2.40.360.10">
    <property type="entry name" value="YmcC-like"/>
    <property type="match status" value="1"/>
</dbReference>
<dbReference type="Pfam" id="PF11102">
    <property type="entry name" value="YjbF"/>
    <property type="match status" value="1"/>
</dbReference>
<feature type="chain" id="PRO_5021955139" evidence="1">
    <location>
        <begin position="22"/>
        <end position="228"/>
    </location>
</feature>
<evidence type="ECO:0000313" key="3">
    <source>
        <dbReference type="Proteomes" id="UP000315400"/>
    </source>
</evidence>
<accession>A0A540VVP6</accession>
<dbReference type="InterPro" id="IPR023373">
    <property type="entry name" value="YmcC_sf"/>
</dbReference>
<dbReference type="EMBL" id="VIFK01000004">
    <property type="protein sequence ID" value="TQF00842.1"/>
    <property type="molecule type" value="Genomic_DNA"/>
</dbReference>
<dbReference type="SUPFAM" id="SSF159270">
    <property type="entry name" value="YmcC-like"/>
    <property type="match status" value="1"/>
</dbReference>
<dbReference type="PROSITE" id="PS51257">
    <property type="entry name" value="PROKAR_LIPOPROTEIN"/>
    <property type="match status" value="1"/>
</dbReference>
<keyword evidence="1" id="KW-0732">Signal</keyword>
<feature type="signal peptide" evidence="1">
    <location>
        <begin position="1"/>
        <end position="21"/>
    </location>
</feature>
<comment type="caution">
    <text evidence="2">The sequence shown here is derived from an EMBL/GenBank/DDBJ whole genome shotgun (WGS) entry which is preliminary data.</text>
</comment>
<dbReference type="AlphaFoldDB" id="A0A540VVP6"/>
<evidence type="ECO:0000256" key="1">
    <source>
        <dbReference type="SAM" id="SignalP"/>
    </source>
</evidence>
<gene>
    <name evidence="2" type="ORF">FKY71_01475</name>
</gene>
<keyword evidence="2" id="KW-0449">Lipoprotein</keyword>